<evidence type="ECO:0000313" key="2">
    <source>
        <dbReference type="Proteomes" id="UP000004982"/>
    </source>
</evidence>
<sequence length="44" mass="5202">MCSKNVGNVPPRFKFAVKIETPRKSKEFEFGYRFLEIRILLKIA</sequence>
<protein>
    <submittedName>
        <fullName evidence="1">Uncharacterized protein</fullName>
    </submittedName>
</protein>
<proteinExistence type="predicted"/>
<accession>A0AA36UKE5</accession>
<dbReference type="Proteomes" id="UP000004982">
    <property type="component" value="Unassembled WGS sequence"/>
</dbReference>
<dbReference type="EMBL" id="AFQE01000037">
    <property type="protein sequence ID" value="EGQ77667.1"/>
    <property type="molecule type" value="Genomic_DNA"/>
</dbReference>
<reference evidence="1 2" key="1">
    <citation type="submission" date="2011-05" db="EMBL/GenBank/DDBJ databases">
        <authorList>
            <person name="Muzny D."/>
            <person name="Qin X."/>
            <person name="Deng J."/>
            <person name="Jiang H."/>
            <person name="Liu Y."/>
            <person name="Qu J."/>
            <person name="Song X.-Z."/>
            <person name="Zhang L."/>
            <person name="Thornton R."/>
            <person name="Coyle M."/>
            <person name="Francisco L."/>
            <person name="Jackson L."/>
            <person name="Javaid M."/>
            <person name="Korchina V."/>
            <person name="Kovar C."/>
            <person name="Mata R."/>
            <person name="Mathew T."/>
            <person name="Ngo R."/>
            <person name="Nguyen L."/>
            <person name="Nguyen N."/>
            <person name="Okwuonu G."/>
            <person name="Ongeri F."/>
            <person name="Pham C."/>
            <person name="Simmons D."/>
            <person name="Wilczek-Boney K."/>
            <person name="Hale W."/>
            <person name="Jakkamsetti A."/>
            <person name="Pham P."/>
            <person name="Ruth R."/>
            <person name="San Lucas F."/>
            <person name="Warren J."/>
            <person name="Zhang J."/>
            <person name="Zhao Z."/>
            <person name="Zhou C."/>
            <person name="Zhu D."/>
            <person name="Lee S."/>
            <person name="Bess C."/>
            <person name="Blankenburg K."/>
            <person name="Forbes L."/>
            <person name="Fu Q."/>
            <person name="Gubbala S."/>
            <person name="Hirani K."/>
            <person name="Jayaseelan J.C."/>
            <person name="Lara F."/>
            <person name="Munidasa M."/>
            <person name="Palculict T."/>
            <person name="Patil S."/>
            <person name="Pu L.-L."/>
            <person name="Saada N."/>
            <person name="Tang L."/>
            <person name="Weissenberger G."/>
            <person name="Zhu Y."/>
            <person name="Hemphill L."/>
            <person name="Shang Y."/>
            <person name="Youmans B."/>
            <person name="Ayvaz T."/>
            <person name="Ross M."/>
            <person name="Santibanez J."/>
            <person name="Aqrawi P."/>
            <person name="Gross S."/>
            <person name="Joshi V."/>
            <person name="Fowler G."/>
            <person name="Nazareth L."/>
            <person name="Reid J."/>
            <person name="Worley K."/>
            <person name="Petrosino J."/>
            <person name="Highlander S."/>
            <person name="Gibbs R."/>
        </authorList>
    </citation>
    <scope>NUCLEOTIDE SEQUENCE [LARGE SCALE GENOMIC DNA]</scope>
    <source>
        <strain evidence="1 2">ATCC 33926</strain>
    </source>
</reference>
<evidence type="ECO:0000313" key="1">
    <source>
        <dbReference type="EMBL" id="EGQ77667.1"/>
    </source>
</evidence>
<organism evidence="1 2">
    <name type="scientific">Neisseria macacae ATCC 33926</name>
    <dbReference type="NCBI Taxonomy" id="997348"/>
    <lineage>
        <taxon>Bacteria</taxon>
        <taxon>Pseudomonadati</taxon>
        <taxon>Pseudomonadota</taxon>
        <taxon>Betaproteobacteria</taxon>
        <taxon>Neisseriales</taxon>
        <taxon>Neisseriaceae</taxon>
        <taxon>Neisseria</taxon>
    </lineage>
</organism>
<comment type="caution">
    <text evidence="1">The sequence shown here is derived from an EMBL/GenBank/DDBJ whole genome shotgun (WGS) entry which is preliminary data.</text>
</comment>
<dbReference type="AlphaFoldDB" id="A0AA36UKE5"/>
<name>A0AA36UKE5_9NEIS</name>
<gene>
    <name evidence="1" type="ORF">HMPREF9418_0792</name>
</gene>